<dbReference type="InterPro" id="IPR044149">
    <property type="entry name" value="Nitrilases_CHs"/>
</dbReference>
<dbReference type="InterPro" id="IPR003010">
    <property type="entry name" value="C-N_Hydrolase"/>
</dbReference>
<dbReference type="Pfam" id="PF00795">
    <property type="entry name" value="CN_hydrolase"/>
    <property type="match status" value="1"/>
</dbReference>
<accession>A0ABN4WUW0</accession>
<sequence length="345" mass="37841">MTDMKARLAAVHAPSEFFDPDAGIRKSIGLIKQAAAQQVDLIVFPESFVPGFPVWNSYLRPTDGHDLFARFADASLTVDGPEIAAIRDAARSAGIAVWFAFSERATYSSGCLWNSAVLIGPDGELCVHHRKLVPTFYEKLTWNRGDGAGLRVCQMSFGKVGGLICGENGNPLARYALMAQGEQIHCASYPSVWPFRDPRTSAAYDMSEATRIRAAAHSFEAKVYTVVSTSMFDDQSMQTVCGGDTDMRAMLSACRGGGAMIVAPDGSTPGGVLYGEEGLVIADVDISALTELKQHHDMAGYYNRHDIFRLEVDFKRQKPLYWADKTQNRTEVLLTMQDESFTLLD</sequence>
<dbReference type="SUPFAM" id="SSF56317">
    <property type="entry name" value="Carbon-nitrogen hydrolase"/>
    <property type="match status" value="1"/>
</dbReference>
<comment type="similarity">
    <text evidence="1">Belongs to the carbon-nitrogen hydrolase superfamily. Nitrilase family.</text>
</comment>
<dbReference type="InterPro" id="IPR036526">
    <property type="entry name" value="C-N_Hydrolase_sf"/>
</dbReference>
<proteinExistence type="inferred from homology"/>
<dbReference type="PANTHER" id="PTHR46044">
    <property type="entry name" value="NITRILASE"/>
    <property type="match status" value="1"/>
</dbReference>
<dbReference type="PANTHER" id="PTHR46044:SF2">
    <property type="entry name" value="CN HYDROLASE DOMAIN-CONTAINING PROTEIN"/>
    <property type="match status" value="1"/>
</dbReference>
<evidence type="ECO:0000313" key="3">
    <source>
        <dbReference type="EMBL" id="AQQ03864.1"/>
    </source>
</evidence>
<dbReference type="CDD" id="cd07564">
    <property type="entry name" value="nitrilases_CHs"/>
    <property type="match status" value="1"/>
</dbReference>
<dbReference type="Gene3D" id="3.60.110.10">
    <property type="entry name" value="Carbon-nitrogen hydrolase"/>
    <property type="match status" value="1"/>
</dbReference>
<evidence type="ECO:0000256" key="1">
    <source>
        <dbReference type="ARBA" id="ARBA00008129"/>
    </source>
</evidence>
<name>A0ABN4WUW0_9HYPH</name>
<organism evidence="3 4">
    <name type="scientific">Roseibium algicola</name>
    <dbReference type="NCBI Taxonomy" id="2857014"/>
    <lineage>
        <taxon>Bacteria</taxon>
        <taxon>Pseudomonadati</taxon>
        <taxon>Pseudomonadota</taxon>
        <taxon>Alphaproteobacteria</taxon>
        <taxon>Hyphomicrobiales</taxon>
        <taxon>Stappiaceae</taxon>
        <taxon>Roseibium</taxon>
    </lineage>
</organism>
<evidence type="ECO:0000259" key="2">
    <source>
        <dbReference type="PROSITE" id="PS50263"/>
    </source>
</evidence>
<dbReference type="PROSITE" id="PS50263">
    <property type="entry name" value="CN_HYDROLASE"/>
    <property type="match status" value="1"/>
</dbReference>
<feature type="domain" description="CN hydrolase" evidence="2">
    <location>
        <begin position="6"/>
        <end position="286"/>
    </location>
</feature>
<evidence type="ECO:0000313" key="4">
    <source>
        <dbReference type="Proteomes" id="UP000188174"/>
    </source>
</evidence>
<protein>
    <recommendedName>
        <fullName evidence="2">CN hydrolase domain-containing protein</fullName>
    </recommendedName>
</protein>
<dbReference type="EMBL" id="CP019630">
    <property type="protein sequence ID" value="AQQ03864.1"/>
    <property type="molecule type" value="Genomic_DNA"/>
</dbReference>
<dbReference type="Proteomes" id="UP000188174">
    <property type="component" value="Chromosome"/>
</dbReference>
<keyword evidence="4" id="KW-1185">Reference proteome</keyword>
<gene>
    <name evidence="3" type="ORF">B0E33_09910</name>
</gene>
<reference evidence="3 4" key="1">
    <citation type="submission" date="2017-02" db="EMBL/GenBank/DDBJ databases">
        <authorList>
            <person name="Jeong S."/>
        </authorList>
    </citation>
    <scope>NUCLEOTIDE SEQUENCE [LARGE SCALE GENOMIC DNA]</scope>
    <source>
        <strain evidence="3 4">RMAR6-6</strain>
    </source>
</reference>